<dbReference type="Proteomes" id="UP000663828">
    <property type="component" value="Unassembled WGS sequence"/>
</dbReference>
<name>A0A813UM58_ADIRI</name>
<comment type="caution">
    <text evidence="1">The sequence shown here is derived from an EMBL/GenBank/DDBJ whole genome shotgun (WGS) entry which is preliminary data.</text>
</comment>
<evidence type="ECO:0000313" key="1">
    <source>
        <dbReference type="EMBL" id="CAF0825358.1"/>
    </source>
</evidence>
<gene>
    <name evidence="1" type="ORF">XAT740_LOCUS4177</name>
</gene>
<organism evidence="1 2">
    <name type="scientific">Adineta ricciae</name>
    <name type="common">Rotifer</name>
    <dbReference type="NCBI Taxonomy" id="249248"/>
    <lineage>
        <taxon>Eukaryota</taxon>
        <taxon>Metazoa</taxon>
        <taxon>Spiralia</taxon>
        <taxon>Gnathifera</taxon>
        <taxon>Rotifera</taxon>
        <taxon>Eurotatoria</taxon>
        <taxon>Bdelloidea</taxon>
        <taxon>Adinetida</taxon>
        <taxon>Adinetidae</taxon>
        <taxon>Adineta</taxon>
    </lineage>
</organism>
<reference evidence="1" key="1">
    <citation type="submission" date="2021-02" db="EMBL/GenBank/DDBJ databases">
        <authorList>
            <person name="Nowell W R."/>
        </authorList>
    </citation>
    <scope>NUCLEOTIDE SEQUENCE</scope>
</reference>
<evidence type="ECO:0000313" key="2">
    <source>
        <dbReference type="Proteomes" id="UP000663828"/>
    </source>
</evidence>
<protein>
    <recommendedName>
        <fullName evidence="3">Ubiquitinyl hydrolase 1</fullName>
    </recommendedName>
</protein>
<proteinExistence type="predicted"/>
<accession>A0A813UM58</accession>
<evidence type="ECO:0008006" key="3">
    <source>
        <dbReference type="Google" id="ProtNLM"/>
    </source>
</evidence>
<dbReference type="EMBL" id="CAJNOR010000168">
    <property type="protein sequence ID" value="CAF0825358.1"/>
    <property type="molecule type" value="Genomic_DNA"/>
</dbReference>
<sequence>MSKHQRKFKTVRSLYFEKQKNKDSCRIHAINNALGQSILSEAKFFEYCDEFDKQNRCTGSRDVVFIHSINNNIFNFILNKFHATSSYYPPNNPPELKKNFSDDCASVIIFDDGHVWCAKKHDDSWYVLDSVANRPEAIEFEDIFNGQGFGWIIVWENGRLPIVAESGKRSSKK</sequence>
<dbReference type="AlphaFoldDB" id="A0A813UM58"/>
<keyword evidence="2" id="KW-1185">Reference proteome</keyword>